<evidence type="ECO:0000313" key="10">
    <source>
        <dbReference type="EMBL" id="RXK86322.1"/>
    </source>
</evidence>
<evidence type="ECO:0000256" key="7">
    <source>
        <dbReference type="ARBA" id="ARBA00023136"/>
    </source>
</evidence>
<dbReference type="GO" id="GO:0010041">
    <property type="term" value="P:response to iron(III) ion"/>
    <property type="evidence" value="ECO:0007669"/>
    <property type="project" value="TreeGrafter"/>
</dbReference>
<keyword evidence="7 8" id="KW-0472">Membrane</keyword>
<keyword evidence="3" id="KW-0328">Glycosyltransferase</keyword>
<keyword evidence="5 8" id="KW-0812">Transmembrane</keyword>
<evidence type="ECO:0000313" key="11">
    <source>
        <dbReference type="Proteomes" id="UP000290545"/>
    </source>
</evidence>
<feature type="transmembrane region" description="Helical" evidence="8">
    <location>
        <begin position="21"/>
        <end position="39"/>
    </location>
</feature>
<evidence type="ECO:0000256" key="2">
    <source>
        <dbReference type="ARBA" id="ARBA00022475"/>
    </source>
</evidence>
<evidence type="ECO:0000256" key="5">
    <source>
        <dbReference type="ARBA" id="ARBA00022692"/>
    </source>
</evidence>
<comment type="subcellular location">
    <subcellularLocation>
        <location evidence="1">Cell membrane</location>
        <topology evidence="1">Multi-pass membrane protein</topology>
    </subcellularLocation>
</comment>
<feature type="transmembrane region" description="Helical" evidence="8">
    <location>
        <begin position="180"/>
        <end position="209"/>
    </location>
</feature>
<dbReference type="PANTHER" id="PTHR33908:SF3">
    <property type="entry name" value="UNDECAPRENYL PHOSPHATE-ALPHA-4-AMINO-4-DEOXY-L-ARABINOSE ARABINOSYL TRANSFERASE"/>
    <property type="match status" value="1"/>
</dbReference>
<dbReference type="Proteomes" id="UP000290545">
    <property type="component" value="Unassembled WGS sequence"/>
</dbReference>
<feature type="transmembrane region" description="Helical" evidence="8">
    <location>
        <begin position="332"/>
        <end position="349"/>
    </location>
</feature>
<dbReference type="AlphaFoldDB" id="A0A4Q1DA98"/>
<keyword evidence="11" id="KW-1185">Reference proteome</keyword>
<keyword evidence="4 10" id="KW-0808">Transferase</keyword>
<feature type="transmembrane region" description="Helical" evidence="8">
    <location>
        <begin position="127"/>
        <end position="149"/>
    </location>
</feature>
<evidence type="ECO:0000256" key="3">
    <source>
        <dbReference type="ARBA" id="ARBA00022676"/>
    </source>
</evidence>
<evidence type="ECO:0000256" key="4">
    <source>
        <dbReference type="ARBA" id="ARBA00022679"/>
    </source>
</evidence>
<dbReference type="OrthoDB" id="8353433at2"/>
<feature type="transmembrane region" description="Helical" evidence="8">
    <location>
        <begin position="422"/>
        <end position="441"/>
    </location>
</feature>
<evidence type="ECO:0000256" key="1">
    <source>
        <dbReference type="ARBA" id="ARBA00004651"/>
    </source>
</evidence>
<dbReference type="PANTHER" id="PTHR33908">
    <property type="entry name" value="MANNOSYLTRANSFERASE YKCB-RELATED"/>
    <property type="match status" value="1"/>
</dbReference>
<feature type="domain" description="Glycosyltransferase RgtA/B/C/D-like" evidence="9">
    <location>
        <begin position="77"/>
        <end position="239"/>
    </location>
</feature>
<dbReference type="GO" id="GO:0005886">
    <property type="term" value="C:plasma membrane"/>
    <property type="evidence" value="ECO:0007669"/>
    <property type="project" value="UniProtKB-SubCell"/>
</dbReference>
<feature type="transmembrane region" description="Helical" evidence="8">
    <location>
        <begin position="221"/>
        <end position="240"/>
    </location>
</feature>
<name>A0A4Q1DA98_9BACT</name>
<dbReference type="Pfam" id="PF13231">
    <property type="entry name" value="PMT_2"/>
    <property type="match status" value="1"/>
</dbReference>
<dbReference type="InterPro" id="IPR050297">
    <property type="entry name" value="LipidA_mod_glycosyltrf_83"/>
</dbReference>
<dbReference type="GO" id="GO:0016763">
    <property type="term" value="F:pentosyltransferase activity"/>
    <property type="evidence" value="ECO:0007669"/>
    <property type="project" value="TreeGrafter"/>
</dbReference>
<keyword evidence="2" id="KW-1003">Cell membrane</keyword>
<reference evidence="10 11" key="1">
    <citation type="submission" date="2019-01" db="EMBL/GenBank/DDBJ databases">
        <title>Filimonas sp. strain TTM-71.</title>
        <authorList>
            <person name="Chen W.-M."/>
        </authorList>
    </citation>
    <scope>NUCLEOTIDE SEQUENCE [LARGE SCALE GENOMIC DNA]</scope>
    <source>
        <strain evidence="10 11">TTM-71</strain>
    </source>
</reference>
<keyword evidence="6 8" id="KW-1133">Transmembrane helix</keyword>
<organism evidence="10 11">
    <name type="scientific">Filimonas effusa</name>
    <dbReference type="NCBI Taxonomy" id="2508721"/>
    <lineage>
        <taxon>Bacteria</taxon>
        <taxon>Pseudomonadati</taxon>
        <taxon>Bacteroidota</taxon>
        <taxon>Chitinophagia</taxon>
        <taxon>Chitinophagales</taxon>
        <taxon>Chitinophagaceae</taxon>
        <taxon>Filimonas</taxon>
    </lineage>
</organism>
<dbReference type="InterPro" id="IPR038731">
    <property type="entry name" value="RgtA/B/C-like"/>
</dbReference>
<dbReference type="RefSeq" id="WP_129002072.1">
    <property type="nucleotide sequence ID" value="NZ_SDHZ01000001.1"/>
</dbReference>
<feature type="transmembrane region" description="Helical" evidence="8">
    <location>
        <begin position="361"/>
        <end position="380"/>
    </location>
</feature>
<evidence type="ECO:0000259" key="9">
    <source>
        <dbReference type="Pfam" id="PF13231"/>
    </source>
</evidence>
<proteinExistence type="predicted"/>
<gene>
    <name evidence="10" type="ORF">ESB13_05820</name>
</gene>
<feature type="transmembrane region" description="Helical" evidence="8">
    <location>
        <begin position="308"/>
        <end position="326"/>
    </location>
</feature>
<sequence>MARKELYRRLDHWEHSLEQTTGSYLLLLLLAGLLFGSGLDSAPIYILDEAKNAQCAREMLQNHNYIVPFFNGELRTDKPVFHYWMMIIAYQLFGTTAFAARFFSAVAGILLISYTHRFTRMIYDRRTAFWTCILLLAALHLSLEMHFAVPDPYFIFFVTAAIYEYYLFENLGHRKHLLLAYLWVGFGVLSKGPAAILLPGGIVFFHLLLSQQLAWQKIRQLRPLAGLLIVAVIAAPWYILVHLQTNGLWTRGFFLEHNIHRFSTIMEGHGGFFLLTVVFVIVGLLPFAVWLLPALVNMLKKKLLRKHDMFMLIAGGFITLFFTISRTKLPNYTIPAYPFFTLLLARYWLQLEPKRHNENIQWIVYLVLMFLLPIGVYIAIVIEPAIRTHTPLAFLFLLLPMGAIAGRWLWKKQYTWSSRVAIAGSFMITILLFNLVAYPRIYRSNPVQKALHITGDRKEYVAFRSYNPGFNFYLPGPIPVLQDSVELKTWLDNHPQTYVITRKDELTVMGQQSLAIVSEDKDIFELPVTVVLAPAVKKQ</sequence>
<dbReference type="GO" id="GO:0009103">
    <property type="term" value="P:lipopolysaccharide biosynthetic process"/>
    <property type="evidence" value="ECO:0007669"/>
    <property type="project" value="UniProtKB-ARBA"/>
</dbReference>
<accession>A0A4Q1DA98</accession>
<feature type="transmembrane region" description="Helical" evidence="8">
    <location>
        <begin position="83"/>
        <end position="115"/>
    </location>
</feature>
<feature type="transmembrane region" description="Helical" evidence="8">
    <location>
        <begin position="392"/>
        <end position="410"/>
    </location>
</feature>
<evidence type="ECO:0000256" key="6">
    <source>
        <dbReference type="ARBA" id="ARBA00022989"/>
    </source>
</evidence>
<comment type="caution">
    <text evidence="10">The sequence shown here is derived from an EMBL/GenBank/DDBJ whole genome shotgun (WGS) entry which is preliminary data.</text>
</comment>
<feature type="transmembrane region" description="Helical" evidence="8">
    <location>
        <begin position="272"/>
        <end position="296"/>
    </location>
</feature>
<protein>
    <submittedName>
        <fullName evidence="10">Glycosyltransferase family 39 protein</fullName>
    </submittedName>
</protein>
<dbReference type="EMBL" id="SDHZ01000001">
    <property type="protein sequence ID" value="RXK86322.1"/>
    <property type="molecule type" value="Genomic_DNA"/>
</dbReference>
<evidence type="ECO:0000256" key="8">
    <source>
        <dbReference type="SAM" id="Phobius"/>
    </source>
</evidence>